<dbReference type="SUPFAM" id="SSF55874">
    <property type="entry name" value="ATPase domain of HSP90 chaperone/DNA topoisomerase II/histidine kinase"/>
    <property type="match status" value="1"/>
</dbReference>
<keyword evidence="5" id="KW-1185">Reference proteome</keyword>
<feature type="compositionally biased region" description="Low complexity" evidence="2">
    <location>
        <begin position="10"/>
        <end position="20"/>
    </location>
</feature>
<name>A0A4Y3KPM9_9CELL</name>
<dbReference type="PANTHER" id="PTHR35526">
    <property type="entry name" value="ANTI-SIGMA-F FACTOR RSBW-RELATED"/>
    <property type="match status" value="1"/>
</dbReference>
<dbReference type="Proteomes" id="UP000320461">
    <property type="component" value="Unassembled WGS sequence"/>
</dbReference>
<keyword evidence="1" id="KW-0418">Kinase</keyword>
<keyword evidence="1" id="KW-0723">Serine/threonine-protein kinase</keyword>
<sequence length="189" mass="19693">MPSQPPVTPTPATGTAAVPPSLTTRERDQRAVHGAREPIVGHPVAVGEVRSIRSAASVRRRGASVREEMVTRAEPLAPRTARRWVMQVAAAAGVGGAANQIAELLTGELVANTVVHGPAGLPVVIRVEVAGSVLRVEVEDRGGGQPVLRRTEPTAAHGRGLALVDALATSWGTTHEGGHTTVWFEVDDA</sequence>
<feature type="domain" description="Histidine kinase/HSP90-like ATPase" evidence="3">
    <location>
        <begin position="73"/>
        <end position="184"/>
    </location>
</feature>
<reference evidence="4 5" key="1">
    <citation type="submission" date="2019-06" db="EMBL/GenBank/DDBJ databases">
        <title>Whole genome shotgun sequence of Cellulomonas gelida NBRC 3748.</title>
        <authorList>
            <person name="Hosoyama A."/>
            <person name="Uohara A."/>
            <person name="Ohji S."/>
            <person name="Ichikawa N."/>
        </authorList>
    </citation>
    <scope>NUCLEOTIDE SEQUENCE [LARGE SCALE GENOMIC DNA]</scope>
    <source>
        <strain evidence="4 5">NBRC 3748</strain>
    </source>
</reference>
<comment type="caution">
    <text evidence="4">The sequence shown here is derived from an EMBL/GenBank/DDBJ whole genome shotgun (WGS) entry which is preliminary data.</text>
</comment>
<evidence type="ECO:0000256" key="1">
    <source>
        <dbReference type="ARBA" id="ARBA00022527"/>
    </source>
</evidence>
<dbReference type="InterPro" id="IPR003594">
    <property type="entry name" value="HATPase_dom"/>
</dbReference>
<feature type="compositionally biased region" description="Basic and acidic residues" evidence="2">
    <location>
        <begin position="24"/>
        <end position="36"/>
    </location>
</feature>
<dbReference type="GO" id="GO:0004674">
    <property type="term" value="F:protein serine/threonine kinase activity"/>
    <property type="evidence" value="ECO:0007669"/>
    <property type="project" value="UniProtKB-KW"/>
</dbReference>
<dbReference type="EMBL" id="BJLQ01000058">
    <property type="protein sequence ID" value="GEA85897.1"/>
    <property type="molecule type" value="Genomic_DNA"/>
</dbReference>
<evidence type="ECO:0000313" key="5">
    <source>
        <dbReference type="Proteomes" id="UP000320461"/>
    </source>
</evidence>
<dbReference type="Pfam" id="PF13581">
    <property type="entry name" value="HATPase_c_2"/>
    <property type="match status" value="1"/>
</dbReference>
<accession>A0A4Y3KPM9</accession>
<protein>
    <recommendedName>
        <fullName evidence="3">Histidine kinase/HSP90-like ATPase domain-containing protein</fullName>
    </recommendedName>
</protein>
<evidence type="ECO:0000256" key="2">
    <source>
        <dbReference type="SAM" id="MobiDB-lite"/>
    </source>
</evidence>
<dbReference type="CDD" id="cd16936">
    <property type="entry name" value="HATPase_RsbW-like"/>
    <property type="match status" value="1"/>
</dbReference>
<evidence type="ECO:0000313" key="4">
    <source>
        <dbReference type="EMBL" id="GEA85897.1"/>
    </source>
</evidence>
<dbReference type="Gene3D" id="3.30.565.10">
    <property type="entry name" value="Histidine kinase-like ATPase, C-terminal domain"/>
    <property type="match status" value="1"/>
</dbReference>
<keyword evidence="1" id="KW-0808">Transferase</keyword>
<dbReference type="InterPro" id="IPR036890">
    <property type="entry name" value="HATPase_C_sf"/>
</dbReference>
<proteinExistence type="predicted"/>
<dbReference type="AlphaFoldDB" id="A0A4Y3KPM9"/>
<organism evidence="4 5">
    <name type="scientific">Cellulomonas gelida</name>
    <dbReference type="NCBI Taxonomy" id="1712"/>
    <lineage>
        <taxon>Bacteria</taxon>
        <taxon>Bacillati</taxon>
        <taxon>Actinomycetota</taxon>
        <taxon>Actinomycetes</taxon>
        <taxon>Micrococcales</taxon>
        <taxon>Cellulomonadaceae</taxon>
        <taxon>Cellulomonas</taxon>
    </lineage>
</organism>
<dbReference type="PANTHER" id="PTHR35526:SF3">
    <property type="entry name" value="ANTI-SIGMA-F FACTOR RSBW"/>
    <property type="match status" value="1"/>
</dbReference>
<feature type="region of interest" description="Disordered" evidence="2">
    <location>
        <begin position="1"/>
        <end position="39"/>
    </location>
</feature>
<evidence type="ECO:0000259" key="3">
    <source>
        <dbReference type="Pfam" id="PF13581"/>
    </source>
</evidence>
<dbReference type="InterPro" id="IPR050267">
    <property type="entry name" value="Anti-sigma-factor_SerPK"/>
</dbReference>
<gene>
    <name evidence="4" type="ORF">CGE01nite_31480</name>
</gene>